<evidence type="ECO:0000313" key="4">
    <source>
        <dbReference type="RefSeq" id="XP_026272583.1"/>
    </source>
</evidence>
<feature type="compositionally biased region" description="Basic and acidic residues" evidence="1">
    <location>
        <begin position="258"/>
        <end position="281"/>
    </location>
</feature>
<dbReference type="FunFam" id="2.60.120.260:FF:000025">
    <property type="entry name" value="DNA repair protein XRCC1 isoform X1"/>
    <property type="match status" value="1"/>
</dbReference>
<reference evidence="4" key="1">
    <citation type="submission" date="2025-08" db="UniProtKB">
        <authorList>
            <consortium name="RefSeq"/>
        </authorList>
    </citation>
    <scope>IDENTIFICATION</scope>
    <source>
        <tissue evidence="4">Whole organism</tissue>
    </source>
</reference>
<dbReference type="Gene3D" id="3.40.50.10190">
    <property type="entry name" value="BRCT domain"/>
    <property type="match status" value="2"/>
</dbReference>
<feature type="region of interest" description="Disordered" evidence="1">
    <location>
        <begin position="440"/>
        <end position="478"/>
    </location>
</feature>
<dbReference type="InterPro" id="IPR036420">
    <property type="entry name" value="BRCT_dom_sf"/>
</dbReference>
<dbReference type="AlphaFoldDB" id="A0A6J1RW44"/>
<dbReference type="GO" id="GO:0006284">
    <property type="term" value="P:base-excision repair"/>
    <property type="evidence" value="ECO:0007669"/>
    <property type="project" value="TreeGrafter"/>
</dbReference>
<gene>
    <name evidence="4" type="primary">LOC113202535</name>
</gene>
<dbReference type="OrthoDB" id="25840at2759"/>
<dbReference type="Pfam" id="PF12738">
    <property type="entry name" value="PTCB-BRCT"/>
    <property type="match status" value="1"/>
</dbReference>
<accession>A0A6J1RW44</accession>
<dbReference type="Proteomes" id="UP000504606">
    <property type="component" value="Unplaced"/>
</dbReference>
<dbReference type="PANTHER" id="PTHR11370:SF5">
    <property type="entry name" value="DNA REPAIR PROTEIN XRCC1"/>
    <property type="match status" value="1"/>
</dbReference>
<name>A0A6J1RW44_FRAOC</name>
<dbReference type="GO" id="GO:0000012">
    <property type="term" value="P:single strand break repair"/>
    <property type="evidence" value="ECO:0007669"/>
    <property type="project" value="InterPro"/>
</dbReference>
<evidence type="ECO:0000313" key="3">
    <source>
        <dbReference type="Proteomes" id="UP000504606"/>
    </source>
</evidence>
<feature type="compositionally biased region" description="Basic and acidic residues" evidence="1">
    <location>
        <begin position="499"/>
        <end position="522"/>
    </location>
</feature>
<feature type="compositionally biased region" description="Polar residues" evidence="1">
    <location>
        <begin position="301"/>
        <end position="315"/>
    </location>
</feature>
<dbReference type="InterPro" id="IPR008979">
    <property type="entry name" value="Galactose-bd-like_sf"/>
</dbReference>
<dbReference type="PROSITE" id="PS50172">
    <property type="entry name" value="BRCT"/>
    <property type="match status" value="2"/>
</dbReference>
<dbReference type="Pfam" id="PF01834">
    <property type="entry name" value="XRCC1_N"/>
    <property type="match status" value="1"/>
</dbReference>
<feature type="domain" description="BRCT" evidence="2">
    <location>
        <begin position="332"/>
        <end position="420"/>
    </location>
</feature>
<sequence length="640" mass="72262">MPPVKFERIVSCSSEDPAHPSKNLLFGREFNRKWKCKEGGEESATVIIQLSQPYILTGIDIGNESSSFVEVLVSRTSSPDDYQVLLGMSSFMTPMDARNEGSNRNRVRMFTTDNLSDSVRTEKWDRIKVVCTQPFNKHLQYGLSFIVLHTTEAKQDVRCNSPSKTLGRFALKGDDETDISIGSFFSRRKDLQASPPPSPVNLKGAAAVRDASSPANLAEQKNKKRKGSDDSTDSQKKKRGRPTRSPDTKNTNGSPLLAEHKQLKYDADKKDKWDDKGKANSDRGSTPSSKKKKATTHTDTAGPSSSAGDVLSKDQSNVKKTVDASTNVTYKPFNKLFEGVGIVISGYENPGRSQFRDRALAMGATYSQNWNNSTSTHLICAFTSTPKYREVRGKAIIVTREWVDDCFQERKKLSWRRYALDKSEQKDANSSPEPEVWELIPDMCPQNSSPLPPASRRNSVAIQDTRVGSESEDSEDEIERIKAKKKLKTEKLEIEKKQVTKENSKKTSEGKKDQQKPKDDRYNCSTDIDSEEEAETRLTKWSAEKDKKKYDFPVLPDFFRRKTFYLSSDLSESEKSTLKRYIIAYAGEIKTYKNNSISYVITNNKSEVEAGSRHVFVTPKWVWECNDQQRLVSPILYGPN</sequence>
<feature type="region of interest" description="Disordered" evidence="1">
    <location>
        <begin position="188"/>
        <end position="321"/>
    </location>
</feature>
<evidence type="ECO:0000259" key="2">
    <source>
        <dbReference type="PROSITE" id="PS50172"/>
    </source>
</evidence>
<keyword evidence="3" id="KW-1185">Reference proteome</keyword>
<dbReference type="InterPro" id="IPR031916">
    <property type="entry name" value="LIG3_BRCT"/>
</dbReference>
<dbReference type="Pfam" id="PF16759">
    <property type="entry name" value="LIG3_BRCT"/>
    <property type="match status" value="1"/>
</dbReference>
<feature type="region of interest" description="Disordered" evidence="1">
    <location>
        <begin position="499"/>
        <end position="538"/>
    </location>
</feature>
<dbReference type="GeneID" id="113202535"/>
<dbReference type="InterPro" id="IPR001357">
    <property type="entry name" value="BRCT_dom"/>
</dbReference>
<proteinExistence type="predicted"/>
<dbReference type="RefSeq" id="XP_026272583.1">
    <property type="nucleotide sequence ID" value="XM_026416798.2"/>
</dbReference>
<dbReference type="PANTHER" id="PTHR11370">
    <property type="entry name" value="DNA-REPAIR PROTEIN XRCC1"/>
    <property type="match status" value="1"/>
</dbReference>
<dbReference type="InterPro" id="IPR002706">
    <property type="entry name" value="Xrcc1_N"/>
</dbReference>
<evidence type="ECO:0000256" key="1">
    <source>
        <dbReference type="SAM" id="MobiDB-lite"/>
    </source>
</evidence>
<dbReference type="KEGG" id="foc:113202535"/>
<dbReference type="SUPFAM" id="SSF49785">
    <property type="entry name" value="Galactose-binding domain-like"/>
    <property type="match status" value="1"/>
</dbReference>
<dbReference type="SMART" id="SM00292">
    <property type="entry name" value="BRCT"/>
    <property type="match status" value="2"/>
</dbReference>
<dbReference type="Gene3D" id="2.60.120.260">
    <property type="entry name" value="Galactose-binding domain-like"/>
    <property type="match status" value="1"/>
</dbReference>
<dbReference type="GO" id="GO:0003684">
    <property type="term" value="F:damaged DNA binding"/>
    <property type="evidence" value="ECO:0007669"/>
    <property type="project" value="InterPro"/>
</dbReference>
<protein>
    <submittedName>
        <fullName evidence="4">DNA repair protein XRCC1-like</fullName>
    </submittedName>
</protein>
<feature type="domain" description="BRCT" evidence="2">
    <location>
        <begin position="554"/>
        <end position="632"/>
    </location>
</feature>
<dbReference type="GO" id="GO:0005634">
    <property type="term" value="C:nucleus"/>
    <property type="evidence" value="ECO:0007669"/>
    <property type="project" value="InterPro"/>
</dbReference>
<organism evidence="3 4">
    <name type="scientific">Frankliniella occidentalis</name>
    <name type="common">Western flower thrips</name>
    <name type="synonym">Euthrips occidentalis</name>
    <dbReference type="NCBI Taxonomy" id="133901"/>
    <lineage>
        <taxon>Eukaryota</taxon>
        <taxon>Metazoa</taxon>
        <taxon>Ecdysozoa</taxon>
        <taxon>Arthropoda</taxon>
        <taxon>Hexapoda</taxon>
        <taxon>Insecta</taxon>
        <taxon>Pterygota</taxon>
        <taxon>Neoptera</taxon>
        <taxon>Paraneoptera</taxon>
        <taxon>Thysanoptera</taxon>
        <taxon>Terebrantia</taxon>
        <taxon>Thripoidea</taxon>
        <taxon>Thripidae</taxon>
        <taxon>Frankliniella</taxon>
    </lineage>
</organism>
<dbReference type="SUPFAM" id="SSF52113">
    <property type="entry name" value="BRCT domain"/>
    <property type="match status" value="2"/>
</dbReference>
<feature type="compositionally biased region" description="Polar residues" evidence="1">
    <location>
        <begin position="456"/>
        <end position="468"/>
    </location>
</feature>